<name>A0AAJ7SJK1_PETMA</name>
<evidence type="ECO:0000256" key="2">
    <source>
        <dbReference type="SAM" id="SignalP"/>
    </source>
</evidence>
<evidence type="ECO:0000313" key="3">
    <source>
        <dbReference type="Proteomes" id="UP001318040"/>
    </source>
</evidence>
<evidence type="ECO:0000313" key="4">
    <source>
        <dbReference type="RefSeq" id="XP_032800294.1"/>
    </source>
</evidence>
<keyword evidence="1" id="KW-0472">Membrane</keyword>
<dbReference type="AlphaFoldDB" id="A0AAJ7SJK1"/>
<keyword evidence="3" id="KW-1185">Reference proteome</keyword>
<sequence>MAALLLALLLTCFAKLEGSQDLLKPGPESGVMLRDSSGFLVTETKIITQQVYVSLEPAVVIEKHFGKIPPSATRATLIWYHDFLRYSELNIGTILKQLQRTMILPPTTPNTTRPKRSIGMGGAFGILSGLSSLITLGVSISNAVKIGHLTQGVENLQLDMRQIRRQIQHQQNNLIEMGSTLRDTVVLVNLHSAMINLTIQELGFAIQDLYEEESTRQPIQWLIQDWLRSTSGSISDLIQGQIPSYLVTPTLIKNVLQAASPETISPTQVQIAFNMGTATPIHVDPQTRQLAFLLNLPLVKPGNVFRLRTVLNVGTWNNDIYSKMETPLVVAYQEEGPLKYLVPDLNMCQIMKEVHWLCPGEPFLINTAEIMCGLSNLSSRETCKFKLSKPKEKTETVAMIADAQWLVSTPLDTATVSTDQHSVTMKVPIPSHVALVTVPRGTFVHIGDKVLYNLDKSLHQAEVEVVNTLRSHKFEISSTLSNLLNSKEFHTVKLAISESEINVTDLTWATEEAGYQRNKQMGLGITGATGMIVLTMAILTLAYHMAKMNAELKRLIAGTSHIPFEPRNKGRVKA</sequence>
<keyword evidence="1" id="KW-0812">Transmembrane</keyword>
<protein>
    <submittedName>
        <fullName evidence="4">Uncharacterized protein LOC116937340</fullName>
    </submittedName>
</protein>
<dbReference type="Proteomes" id="UP001318040">
    <property type="component" value="Unplaced"/>
</dbReference>
<reference evidence="4" key="1">
    <citation type="submission" date="2025-08" db="UniProtKB">
        <authorList>
            <consortium name="RefSeq"/>
        </authorList>
    </citation>
    <scope>IDENTIFICATION</scope>
    <source>
        <tissue evidence="4">Sperm</tissue>
    </source>
</reference>
<feature type="signal peptide" evidence="2">
    <location>
        <begin position="1"/>
        <end position="18"/>
    </location>
</feature>
<feature type="transmembrane region" description="Helical" evidence="1">
    <location>
        <begin position="521"/>
        <end position="546"/>
    </location>
</feature>
<organism evidence="3 4">
    <name type="scientific">Petromyzon marinus</name>
    <name type="common">Sea lamprey</name>
    <dbReference type="NCBI Taxonomy" id="7757"/>
    <lineage>
        <taxon>Eukaryota</taxon>
        <taxon>Metazoa</taxon>
        <taxon>Chordata</taxon>
        <taxon>Craniata</taxon>
        <taxon>Vertebrata</taxon>
        <taxon>Cyclostomata</taxon>
        <taxon>Hyperoartia</taxon>
        <taxon>Petromyzontiformes</taxon>
        <taxon>Petromyzontidae</taxon>
        <taxon>Petromyzon</taxon>
    </lineage>
</organism>
<proteinExistence type="predicted"/>
<keyword evidence="2" id="KW-0732">Signal</keyword>
<dbReference type="KEGG" id="pmrn:116937340"/>
<evidence type="ECO:0000256" key="1">
    <source>
        <dbReference type="SAM" id="Phobius"/>
    </source>
</evidence>
<feature type="chain" id="PRO_5042601595" evidence="2">
    <location>
        <begin position="19"/>
        <end position="574"/>
    </location>
</feature>
<accession>A0AAJ7SJK1</accession>
<dbReference type="RefSeq" id="XP_032800294.1">
    <property type="nucleotide sequence ID" value="XM_032944403.1"/>
</dbReference>
<keyword evidence="1" id="KW-1133">Transmembrane helix</keyword>
<gene>
    <name evidence="4" type="primary">LOC116937340</name>
</gene>